<accession>A0A1I5Y6Z8</accession>
<organism evidence="2 3">
    <name type="scientific">Actinomadura madurae</name>
    <dbReference type="NCBI Taxonomy" id="1993"/>
    <lineage>
        <taxon>Bacteria</taxon>
        <taxon>Bacillati</taxon>
        <taxon>Actinomycetota</taxon>
        <taxon>Actinomycetes</taxon>
        <taxon>Streptosporangiales</taxon>
        <taxon>Thermomonosporaceae</taxon>
        <taxon>Actinomadura</taxon>
    </lineage>
</organism>
<keyword evidence="3" id="KW-1185">Reference proteome</keyword>
<dbReference type="Pfam" id="PF13340">
    <property type="entry name" value="DUF4096"/>
    <property type="match status" value="1"/>
</dbReference>
<dbReference type="Proteomes" id="UP000183413">
    <property type="component" value="Unassembled WGS sequence"/>
</dbReference>
<feature type="domain" description="Insertion element IS402-like" evidence="1">
    <location>
        <begin position="1"/>
        <end position="40"/>
    </location>
</feature>
<dbReference type="EMBL" id="FOVH01000030">
    <property type="protein sequence ID" value="SFQ40001.1"/>
    <property type="molecule type" value="Genomic_DNA"/>
</dbReference>
<dbReference type="eggNOG" id="COG3293">
    <property type="taxonomic scope" value="Bacteria"/>
</dbReference>
<dbReference type="InterPro" id="IPR025161">
    <property type="entry name" value="IS402-like_dom"/>
</dbReference>
<reference evidence="2 3" key="1">
    <citation type="submission" date="2016-10" db="EMBL/GenBank/DDBJ databases">
        <authorList>
            <person name="de Groot N.N."/>
        </authorList>
    </citation>
    <scope>NUCLEOTIDE SEQUENCE [LARGE SCALE GENOMIC DNA]</scope>
    <source>
        <strain evidence="2 3">DSM 43067</strain>
    </source>
</reference>
<gene>
    <name evidence="2" type="ORF">SAMN04489713_13049</name>
</gene>
<evidence type="ECO:0000313" key="3">
    <source>
        <dbReference type="Proteomes" id="UP000183413"/>
    </source>
</evidence>
<evidence type="ECO:0000259" key="1">
    <source>
        <dbReference type="Pfam" id="PF13340"/>
    </source>
</evidence>
<evidence type="ECO:0000313" key="2">
    <source>
        <dbReference type="EMBL" id="SFQ40001.1"/>
    </source>
</evidence>
<dbReference type="AlphaFoldDB" id="A0A1I5Y6Z8"/>
<dbReference type="InParanoid" id="A0A1I5Y6Z8"/>
<sequence length="53" mass="6278">MLHTGIRWEFLPQELGSGSGITCWRRLAEWHRAGMWDRLHRLLLEEPHTAGRL</sequence>
<name>A0A1I5Y6Z8_9ACTN</name>
<proteinExistence type="predicted"/>
<dbReference type="STRING" id="1993.SAMN04489713_13049"/>
<protein>
    <submittedName>
        <fullName evidence="2">Putative transposase of IS4/5 family</fullName>
    </submittedName>
</protein>